<gene>
    <name evidence="2" type="ORF">QYM36_003534</name>
</gene>
<evidence type="ECO:0000313" key="3">
    <source>
        <dbReference type="Proteomes" id="UP001187531"/>
    </source>
</evidence>
<organism evidence="2 3">
    <name type="scientific">Artemia franciscana</name>
    <name type="common">Brine shrimp</name>
    <name type="synonym">Artemia sanfranciscana</name>
    <dbReference type="NCBI Taxonomy" id="6661"/>
    <lineage>
        <taxon>Eukaryota</taxon>
        <taxon>Metazoa</taxon>
        <taxon>Ecdysozoa</taxon>
        <taxon>Arthropoda</taxon>
        <taxon>Crustacea</taxon>
        <taxon>Branchiopoda</taxon>
        <taxon>Anostraca</taxon>
        <taxon>Artemiidae</taxon>
        <taxon>Artemia</taxon>
    </lineage>
</organism>
<dbReference type="AlphaFoldDB" id="A0AA88IG75"/>
<comment type="caution">
    <text evidence="2">The sequence shown here is derived from an EMBL/GenBank/DDBJ whole genome shotgun (WGS) entry which is preliminary data.</text>
</comment>
<feature type="region of interest" description="Disordered" evidence="1">
    <location>
        <begin position="59"/>
        <end position="83"/>
    </location>
</feature>
<feature type="compositionally biased region" description="Polar residues" evidence="1">
    <location>
        <begin position="68"/>
        <end position="83"/>
    </location>
</feature>
<keyword evidence="3" id="KW-1185">Reference proteome</keyword>
<dbReference type="Proteomes" id="UP001187531">
    <property type="component" value="Unassembled WGS sequence"/>
</dbReference>
<proteinExistence type="predicted"/>
<accession>A0AA88IG75</accession>
<evidence type="ECO:0000313" key="2">
    <source>
        <dbReference type="EMBL" id="KAK2721282.1"/>
    </source>
</evidence>
<protein>
    <submittedName>
        <fullName evidence="2">Uncharacterized protein</fullName>
    </submittedName>
</protein>
<name>A0AA88IG75_ARTSF</name>
<dbReference type="EMBL" id="JAVRJZ010000006">
    <property type="protein sequence ID" value="KAK2721282.1"/>
    <property type="molecule type" value="Genomic_DNA"/>
</dbReference>
<sequence length="109" mass="11962">MQVQTRIFKVQLFEKLKHFNHYFRKTLAKKGTPAKKTKLNENIGTSVFPLGSGELAGTQMENAHGEDASTSLPSLQGKNAATSLPSSTVAKIQRLLTYKAMVGTWSVHS</sequence>
<evidence type="ECO:0000256" key="1">
    <source>
        <dbReference type="SAM" id="MobiDB-lite"/>
    </source>
</evidence>
<reference evidence="2" key="1">
    <citation type="submission" date="2023-07" db="EMBL/GenBank/DDBJ databases">
        <title>Chromosome-level genome assembly of Artemia franciscana.</title>
        <authorList>
            <person name="Jo E."/>
        </authorList>
    </citation>
    <scope>NUCLEOTIDE SEQUENCE</scope>
    <source>
        <tissue evidence="2">Whole body</tissue>
    </source>
</reference>